<dbReference type="PANTHER" id="PTHR36512:SF3">
    <property type="entry name" value="BLR5678 PROTEIN"/>
    <property type="match status" value="1"/>
</dbReference>
<dbReference type="CDD" id="cd02252">
    <property type="entry name" value="nylC_like"/>
    <property type="match status" value="1"/>
</dbReference>
<keyword evidence="3" id="KW-1185">Reference proteome</keyword>
<dbReference type="Gene3D" id="3.60.70.12">
    <property type="entry name" value="L-amino peptidase D-ALA esterase/amidase"/>
    <property type="match status" value="1"/>
</dbReference>
<accession>A0A433JK14</accession>
<dbReference type="AlphaFoldDB" id="A0A433JK14"/>
<proteinExistence type="inferred from homology"/>
<dbReference type="Pfam" id="PF03576">
    <property type="entry name" value="Peptidase_S58"/>
    <property type="match status" value="1"/>
</dbReference>
<dbReference type="GO" id="GO:0004177">
    <property type="term" value="F:aminopeptidase activity"/>
    <property type="evidence" value="ECO:0007669"/>
    <property type="project" value="TreeGrafter"/>
</dbReference>
<sequence>MQGLKINHVTDMDNGTGASIFLFEQGAIGSYLIVGSACATHEVAVLEPEHSVPCVHGLMLAGGSTFGLFAVQGMVRYLHEKEIGFHAPNAIVPLVPAAALYDLSYKHPVPPSVNEVYQACFKASEHNEDRGVLGAGTGATVGKLIASASPMKSGMGRAAIKLDSGLEVIAYAAVNAVGDVHDKGNIVAGARFADGSWADTEKRLLAGESEQNLFANANTTLIAVFTNAKGDKASLKRMAKMAAAGFSQAISPIFSPYDGDIIFCFSLGNLEVSELMLGTIAAEQVRLAILDAVKNSL</sequence>
<dbReference type="PANTHER" id="PTHR36512">
    <property type="entry name" value="D-AMINOPEPTIDASE"/>
    <property type="match status" value="1"/>
</dbReference>
<evidence type="ECO:0000256" key="1">
    <source>
        <dbReference type="ARBA" id="ARBA00007068"/>
    </source>
</evidence>
<dbReference type="SUPFAM" id="SSF56266">
    <property type="entry name" value="DmpA/ArgJ-like"/>
    <property type="match status" value="1"/>
</dbReference>
<dbReference type="InterPro" id="IPR016117">
    <property type="entry name" value="ArgJ-like_dom_sf"/>
</dbReference>
<evidence type="ECO:0000313" key="2">
    <source>
        <dbReference type="EMBL" id="RUQ88842.1"/>
    </source>
</evidence>
<dbReference type="Proteomes" id="UP000288012">
    <property type="component" value="Unassembled WGS sequence"/>
</dbReference>
<dbReference type="EMBL" id="RZGR01000010">
    <property type="protein sequence ID" value="RUQ88842.1"/>
    <property type="molecule type" value="Genomic_DNA"/>
</dbReference>
<comment type="caution">
    <text evidence="2">The sequence shown here is derived from an EMBL/GenBank/DDBJ whole genome shotgun (WGS) entry which is preliminary data.</text>
</comment>
<gene>
    <name evidence="2" type="ORF">EKM59_04715</name>
</gene>
<comment type="similarity">
    <text evidence="1">Belongs to the peptidase S58 family.</text>
</comment>
<organism evidence="2 3">
    <name type="scientific">Legionella septentrionalis</name>
    <dbReference type="NCBI Taxonomy" id="2498109"/>
    <lineage>
        <taxon>Bacteria</taxon>
        <taxon>Pseudomonadati</taxon>
        <taxon>Pseudomonadota</taxon>
        <taxon>Gammaproteobacteria</taxon>
        <taxon>Legionellales</taxon>
        <taxon>Legionellaceae</taxon>
        <taxon>Legionella</taxon>
    </lineage>
</organism>
<protein>
    <submittedName>
        <fullName evidence="2">Peptidase S58 family protein</fullName>
    </submittedName>
</protein>
<name>A0A433JK14_9GAMM</name>
<evidence type="ECO:0000313" key="3">
    <source>
        <dbReference type="Proteomes" id="UP000288012"/>
    </source>
</evidence>
<dbReference type="RefSeq" id="WP_127057107.1">
    <property type="nucleotide sequence ID" value="NZ_RZGR01000010.1"/>
</dbReference>
<reference evidence="2 3" key="1">
    <citation type="submission" date="2018-12" db="EMBL/GenBank/DDBJ databases">
        <title>Legionella sp,whole genome shotgun sequence.</title>
        <authorList>
            <person name="Wu H."/>
        </authorList>
    </citation>
    <scope>NUCLEOTIDE SEQUENCE [LARGE SCALE GENOMIC DNA]</scope>
    <source>
        <strain evidence="3">km714</strain>
    </source>
</reference>
<dbReference type="InterPro" id="IPR005321">
    <property type="entry name" value="Peptidase_S58_DmpA"/>
</dbReference>